<organism evidence="1 2">
    <name type="scientific">Candidatus Methanomarinus sp</name>
    <dbReference type="NCBI Taxonomy" id="3386244"/>
    <lineage>
        <taxon>Archaea</taxon>
        <taxon>Methanobacteriati</taxon>
        <taxon>Methanobacteriota</taxon>
        <taxon>Stenosarchaea group</taxon>
        <taxon>Methanomicrobia</taxon>
        <taxon>Methanosarcinales</taxon>
        <taxon>ANME-2 cluster</taxon>
        <taxon>Candidatus Methanocomedenaceae</taxon>
        <taxon>Candidatus Methanomarinus</taxon>
    </lineage>
</organism>
<evidence type="ECO:0000313" key="1">
    <source>
        <dbReference type="EMBL" id="TKY91384.1"/>
    </source>
</evidence>
<dbReference type="EMBL" id="QYBA01000204">
    <property type="protein sequence ID" value="TKY91384.1"/>
    <property type="molecule type" value="Genomic_DNA"/>
</dbReference>
<dbReference type="Proteomes" id="UP000315423">
    <property type="component" value="Unassembled WGS sequence"/>
</dbReference>
<protein>
    <submittedName>
        <fullName evidence="1">Uncharacterized protein</fullName>
    </submittedName>
</protein>
<name>A0AC61S9T7_9EURY</name>
<gene>
    <name evidence="1" type="ORF">C5S46_06065</name>
</gene>
<evidence type="ECO:0000313" key="2">
    <source>
        <dbReference type="Proteomes" id="UP000315423"/>
    </source>
</evidence>
<proteinExistence type="predicted"/>
<reference evidence="1" key="1">
    <citation type="submission" date="2018-09" db="EMBL/GenBank/DDBJ databases">
        <title>A genomic encyclopedia of anaerobic methanotrophic archaea.</title>
        <authorList>
            <person name="Skennerton C.T."/>
            <person name="Chadwick G.L."/>
            <person name="Laso-Perez R."/>
            <person name="Leu A.O."/>
            <person name="Speth D.R."/>
            <person name="Yu H."/>
            <person name="Morgan-Lang C."/>
            <person name="Hatzenpichler R."/>
            <person name="Goudeau D."/>
            <person name="Malmstrom R."/>
            <person name="Woyke T."/>
            <person name="Hallam S."/>
            <person name="Tyson G.W."/>
            <person name="Wegener G."/>
            <person name="Boetius A."/>
            <person name="Orphan V.J."/>
        </authorList>
    </citation>
    <scope>NUCLEOTIDE SEQUENCE</scope>
    <source>
        <strain evidence="1">CONS3730D10UFb2</strain>
    </source>
</reference>
<comment type="caution">
    <text evidence="1">The sequence shown here is derived from an EMBL/GenBank/DDBJ whole genome shotgun (WGS) entry which is preliminary data.</text>
</comment>
<accession>A0AC61S9T7</accession>
<sequence length="116" mass="13083">MTDSNLDFTAAKLGFSIVKKATSKKKPKEVETLINKSLGVLSSNGVYALWLFLQSEKENENIDILYLINQFGIELNGSSKEDEIITLSDDIHNLLFAKEAIEKTLVYARYHVKAMK</sequence>